<evidence type="ECO:0000259" key="1">
    <source>
        <dbReference type="Pfam" id="PF01609"/>
    </source>
</evidence>
<accession>A0ABS1UHJ3</accession>
<dbReference type="InterPro" id="IPR002559">
    <property type="entry name" value="Transposase_11"/>
</dbReference>
<dbReference type="Pfam" id="PF01609">
    <property type="entry name" value="DDE_Tnp_1"/>
    <property type="match status" value="1"/>
</dbReference>
<dbReference type="Proteomes" id="UP000660885">
    <property type="component" value="Unassembled WGS sequence"/>
</dbReference>
<name>A0ABS1UHJ3_9PROT</name>
<sequence>MLGDSTLSHWAEVLEVARPKAGSVPVHLLVDRTGLKLRGSDERLEEKHGSKQRRVRWMLHLVADANIGRLVASALTDRYADDGSRIGLLLDRVDEAVASFIGDGAYDR</sequence>
<protein>
    <recommendedName>
        <fullName evidence="1">Transposase IS4-like domain-containing protein</fullName>
    </recommendedName>
</protein>
<organism evidence="2 3">
    <name type="scientific">Belnapia arida</name>
    <dbReference type="NCBI Taxonomy" id="2804533"/>
    <lineage>
        <taxon>Bacteria</taxon>
        <taxon>Pseudomonadati</taxon>
        <taxon>Pseudomonadota</taxon>
        <taxon>Alphaproteobacteria</taxon>
        <taxon>Acetobacterales</taxon>
        <taxon>Roseomonadaceae</taxon>
        <taxon>Belnapia</taxon>
    </lineage>
</organism>
<comment type="caution">
    <text evidence="2">The sequence shown here is derived from an EMBL/GenBank/DDBJ whole genome shotgun (WGS) entry which is preliminary data.</text>
</comment>
<dbReference type="EMBL" id="JAETWB010000118">
    <property type="protein sequence ID" value="MBL6082751.1"/>
    <property type="molecule type" value="Genomic_DNA"/>
</dbReference>
<evidence type="ECO:0000313" key="3">
    <source>
        <dbReference type="Proteomes" id="UP000660885"/>
    </source>
</evidence>
<keyword evidence="3" id="KW-1185">Reference proteome</keyword>
<evidence type="ECO:0000313" key="2">
    <source>
        <dbReference type="EMBL" id="MBL6082751.1"/>
    </source>
</evidence>
<proteinExistence type="predicted"/>
<feature type="domain" description="Transposase IS4-like" evidence="1">
    <location>
        <begin position="24"/>
        <end position="107"/>
    </location>
</feature>
<gene>
    <name evidence="2" type="ORF">JMJ56_32875</name>
</gene>
<reference evidence="2 3" key="1">
    <citation type="submission" date="2021-01" db="EMBL/GenBank/DDBJ databases">
        <title>Belnapia mucosa sp. nov. and Belnapia arida sp. nov., isolated from the Tabernas Desert (Almeria, Spain).</title>
        <authorList>
            <person name="Molina-Menor E."/>
            <person name="Vidal-Verdu A."/>
            <person name="Calonge A."/>
            <person name="Satari L."/>
            <person name="Pereto J."/>
            <person name="Porcar M."/>
        </authorList>
    </citation>
    <scope>NUCLEOTIDE SEQUENCE [LARGE SCALE GENOMIC DNA]</scope>
    <source>
        <strain evidence="2 3">T18</strain>
    </source>
</reference>
<dbReference type="RefSeq" id="WP_202836080.1">
    <property type="nucleotide sequence ID" value="NZ_JAETWB010000118.1"/>
</dbReference>